<dbReference type="GO" id="GO:0030490">
    <property type="term" value="P:maturation of SSU-rRNA"/>
    <property type="evidence" value="ECO:0007669"/>
    <property type="project" value="TreeGrafter"/>
</dbReference>
<protein>
    <recommendedName>
        <fullName evidence="3">Bud22 domain-containing protein</fullName>
    </recommendedName>
</protein>
<dbReference type="AlphaFoldDB" id="A0AA35NDG1"/>
<dbReference type="EMBL" id="OX365769">
    <property type="protein sequence ID" value="CAI4035492.1"/>
    <property type="molecule type" value="Genomic_DNA"/>
</dbReference>
<proteinExistence type="predicted"/>
<dbReference type="PANTHER" id="PTHR23325:SF1">
    <property type="entry name" value="SERUM RESPONSE FACTOR-BINDING PROTEIN 1"/>
    <property type="match status" value="1"/>
</dbReference>
<evidence type="ECO:0000259" key="3">
    <source>
        <dbReference type="Pfam" id="PF09073"/>
    </source>
</evidence>
<sequence>MLSESSVSIYKLDQLEYQYYYLTKSLEKFEPRYPQTAKLYNCIGKKNKKKVDKLLNSLELKTLSKELDEIYLRLLKNKIHYYETHLSKCIKEQIQKVSKKESGKMKDAQKNKTPPLDVEKMLGVQLSIEDLVLFLTRFKLIKTFHQRVRQKSKKMENDTNVKAWLDNNDYSRYVSDKASKWNPSNIWNSVITKLPNCEKLNALIGQSKAVKNLVESFDLSICVIFGFDVSAMKAKKYEAREKASKATLAPTNIEHDTDNGDENNKMDRSFDANSKRSQTNREITSDDEDLLVEQYEGLLGSSGDEKEGGGYLNPNINYNEVTDEEASDESFAAEDNEEEFSEYEDSEPTRKRAKLHNLPELMAGYYSGDDSEEDSNESDKNVKGKNKKSGAMEDRTAREQMSNEPKRKNRRGQRARRKIWEKKYGSQAKHVQRELEKEMEDRKQRQVEYEARVAKREAKAASLQDSRNREHENERREVLYKKEKGTVATGEEHPSWIAKRLAEEKLQKAKFEGKKIKFD</sequence>
<dbReference type="InterPro" id="IPR037393">
    <property type="entry name" value="Bud22/SRFB1"/>
</dbReference>
<feature type="compositionally biased region" description="Basic and acidic residues" evidence="2">
    <location>
        <begin position="253"/>
        <end position="274"/>
    </location>
</feature>
<reference evidence="4" key="1">
    <citation type="submission" date="2022-10" db="EMBL/GenBank/DDBJ databases">
        <authorList>
            <person name="Byrne P K."/>
        </authorList>
    </citation>
    <scope>NUCLEOTIDE SEQUENCE</scope>
    <source>
        <strain evidence="4">IFO1815</strain>
    </source>
</reference>
<feature type="region of interest" description="Disordered" evidence="2">
    <location>
        <begin position="241"/>
        <end position="290"/>
    </location>
</feature>
<accession>A0AA35NDG1</accession>
<feature type="region of interest" description="Disordered" evidence="2">
    <location>
        <begin position="456"/>
        <end position="492"/>
    </location>
</feature>
<dbReference type="Pfam" id="PF09073">
    <property type="entry name" value="BUD22"/>
    <property type="match status" value="1"/>
</dbReference>
<dbReference type="GeneID" id="80920366"/>
<gene>
    <name evidence="4" type="primary">SMKI13G1420</name>
    <name evidence="4" type="ORF">SMKI_13G1420</name>
</gene>
<evidence type="ECO:0000256" key="2">
    <source>
        <dbReference type="SAM" id="MobiDB-lite"/>
    </source>
</evidence>
<dbReference type="GO" id="GO:0030686">
    <property type="term" value="C:90S preribosome"/>
    <property type="evidence" value="ECO:0007669"/>
    <property type="project" value="TreeGrafter"/>
</dbReference>
<feature type="compositionally biased region" description="Basic residues" evidence="2">
    <location>
        <begin position="407"/>
        <end position="420"/>
    </location>
</feature>
<evidence type="ECO:0000256" key="1">
    <source>
        <dbReference type="ARBA" id="ARBA00023054"/>
    </source>
</evidence>
<evidence type="ECO:0000313" key="5">
    <source>
        <dbReference type="Proteomes" id="UP001161438"/>
    </source>
</evidence>
<keyword evidence="5" id="KW-1185">Reference proteome</keyword>
<feature type="compositionally biased region" description="Acidic residues" evidence="2">
    <location>
        <begin position="323"/>
        <end position="346"/>
    </location>
</feature>
<feature type="compositionally biased region" description="Basic and acidic residues" evidence="2">
    <location>
        <begin position="431"/>
        <end position="443"/>
    </location>
</feature>
<organism evidence="4 5">
    <name type="scientific">Saccharomyces mikatae IFO 1815</name>
    <dbReference type="NCBI Taxonomy" id="226126"/>
    <lineage>
        <taxon>Eukaryota</taxon>
        <taxon>Fungi</taxon>
        <taxon>Dikarya</taxon>
        <taxon>Ascomycota</taxon>
        <taxon>Saccharomycotina</taxon>
        <taxon>Saccharomycetes</taxon>
        <taxon>Saccharomycetales</taxon>
        <taxon>Saccharomycetaceae</taxon>
        <taxon>Saccharomyces</taxon>
    </lineage>
</organism>
<name>A0AA35NDG1_SACMI</name>
<feature type="domain" description="Bud22" evidence="3">
    <location>
        <begin position="79"/>
        <end position="519"/>
    </location>
</feature>
<evidence type="ECO:0000313" key="4">
    <source>
        <dbReference type="EMBL" id="CAI4035492.1"/>
    </source>
</evidence>
<dbReference type="RefSeq" id="XP_056078612.1">
    <property type="nucleotide sequence ID" value="XM_056224723.1"/>
</dbReference>
<feature type="compositionally biased region" description="Basic and acidic residues" evidence="2">
    <location>
        <begin position="466"/>
        <end position="492"/>
    </location>
</feature>
<feature type="region of interest" description="Disordered" evidence="2">
    <location>
        <begin position="323"/>
        <end position="443"/>
    </location>
</feature>
<dbReference type="Proteomes" id="UP001161438">
    <property type="component" value="Chromosome 13"/>
</dbReference>
<dbReference type="PANTHER" id="PTHR23325">
    <property type="entry name" value="SERUM RESPONSE FACTOR-BINDING"/>
    <property type="match status" value="1"/>
</dbReference>
<dbReference type="InterPro" id="IPR015158">
    <property type="entry name" value="Bud22_dom"/>
</dbReference>
<dbReference type="GO" id="GO:0005634">
    <property type="term" value="C:nucleus"/>
    <property type="evidence" value="ECO:0007669"/>
    <property type="project" value="TreeGrafter"/>
</dbReference>
<keyword evidence="1" id="KW-0175">Coiled coil</keyword>